<feature type="transmembrane region" description="Helical" evidence="1">
    <location>
        <begin position="190"/>
        <end position="212"/>
    </location>
</feature>
<organism evidence="2 3">
    <name type="scientific">Sorangium cellulosum</name>
    <name type="common">Polyangium cellulosum</name>
    <dbReference type="NCBI Taxonomy" id="56"/>
    <lineage>
        <taxon>Bacteria</taxon>
        <taxon>Pseudomonadati</taxon>
        <taxon>Myxococcota</taxon>
        <taxon>Polyangia</taxon>
        <taxon>Polyangiales</taxon>
        <taxon>Polyangiaceae</taxon>
        <taxon>Sorangium</taxon>
    </lineage>
</organism>
<feature type="transmembrane region" description="Helical" evidence="1">
    <location>
        <begin position="233"/>
        <end position="255"/>
    </location>
</feature>
<proteinExistence type="predicted"/>
<feature type="transmembrane region" description="Helical" evidence="1">
    <location>
        <begin position="267"/>
        <end position="285"/>
    </location>
</feature>
<protein>
    <submittedName>
        <fullName evidence="2">Uncharacterized protein</fullName>
    </submittedName>
</protein>
<accession>A0A150SAY0</accession>
<keyword evidence="1" id="KW-0812">Transmembrane</keyword>
<evidence type="ECO:0000313" key="3">
    <source>
        <dbReference type="Proteomes" id="UP000075635"/>
    </source>
</evidence>
<comment type="caution">
    <text evidence="2">The sequence shown here is derived from an EMBL/GenBank/DDBJ whole genome shotgun (WGS) entry which is preliminary data.</text>
</comment>
<dbReference type="Proteomes" id="UP000075635">
    <property type="component" value="Unassembled WGS sequence"/>
</dbReference>
<feature type="transmembrane region" description="Helical" evidence="1">
    <location>
        <begin position="495"/>
        <end position="519"/>
    </location>
</feature>
<evidence type="ECO:0000313" key="2">
    <source>
        <dbReference type="EMBL" id="KYF89298.1"/>
    </source>
</evidence>
<dbReference type="AlphaFoldDB" id="A0A150SAY0"/>
<keyword evidence="1" id="KW-1133">Transmembrane helix</keyword>
<evidence type="ECO:0000256" key="1">
    <source>
        <dbReference type="SAM" id="Phobius"/>
    </source>
</evidence>
<sequence length="520" mass="54764">MFGCLMPVGLCLGLGWRGVQALAAAVDPRDPVHTLRRMSPADDGHPDRVYLSGTIASSAADPFALCLAVRGGPGGRVRFIENYRRTADAGAWLVADGRAVRILGPVTFEPAHLQSTPNATRLREMLRDMPEGGQVRAQCVSDGDLVFAEGCREALPGGAEAVKGCGDEPVILTPGDGTPAPRIDQRRLQLAGPIFGLCAACLLLLAYGWRLVGASPLLKAMARYAGYRSSGHFWALGEPTSMAAPSLGIGIYSLFGGAFSGTMSLQFSLACFAVLVTAAVFIASARERRRVLRAADALLSSPSRAPLTQATGGVVSLDVNVKGDHPVEAGLLTGEPRAFSRVEVRDVPRVEVGAVPRPERRANARLEWSRATPSTVAFEHASGEGALELGGAEIDLRALRGVLDPDGDAPRPGVFRHLASLDPSSRYEIEESYMEPGEPLFVVGTVKKAVPSAQGAGYRTHAVTPVIGDGEDAPLLVVAGTGASLRRELLLEARYLKVATAVAVVAGLVAAAQMCWLVQR</sequence>
<dbReference type="EMBL" id="JEMB01001245">
    <property type="protein sequence ID" value="KYF89298.1"/>
    <property type="molecule type" value="Genomic_DNA"/>
</dbReference>
<keyword evidence="1" id="KW-0472">Membrane</keyword>
<reference evidence="2 3" key="1">
    <citation type="submission" date="2014-02" db="EMBL/GenBank/DDBJ databases">
        <title>The small core and large imbalanced accessory genome model reveals a collaborative survival strategy of Sorangium cellulosum strains in nature.</title>
        <authorList>
            <person name="Han K."/>
            <person name="Peng R."/>
            <person name="Blom J."/>
            <person name="Li Y.-Z."/>
        </authorList>
    </citation>
    <scope>NUCLEOTIDE SEQUENCE [LARGE SCALE GENOMIC DNA]</scope>
    <source>
        <strain evidence="2 3">So0011-07</strain>
    </source>
</reference>
<gene>
    <name evidence="2" type="ORF">BE17_30040</name>
</gene>
<name>A0A150SAY0_SORCE</name>